<keyword evidence="7" id="KW-1185">Reference proteome</keyword>
<feature type="region of interest" description="Disordered" evidence="1">
    <location>
        <begin position="150"/>
        <end position="182"/>
    </location>
</feature>
<dbReference type="AlphaFoldDB" id="A0A1B8PJS3"/>
<dbReference type="EMBL" id="LZDN01000012">
    <property type="protein sequence ID" value="OBX50832.1"/>
    <property type="molecule type" value="Genomic_DNA"/>
</dbReference>
<organism evidence="2 6">
    <name type="scientific">Moraxella nonliquefaciens</name>
    <dbReference type="NCBI Taxonomy" id="478"/>
    <lineage>
        <taxon>Bacteria</taxon>
        <taxon>Pseudomonadati</taxon>
        <taxon>Pseudomonadota</taxon>
        <taxon>Gammaproteobacteria</taxon>
        <taxon>Moraxellales</taxon>
        <taxon>Moraxellaceae</taxon>
        <taxon>Moraxella</taxon>
    </lineage>
</organism>
<protein>
    <submittedName>
        <fullName evidence="2">Uncharacterized protein</fullName>
    </submittedName>
</protein>
<dbReference type="STRING" id="478.A7456_03175"/>
<dbReference type="Proteomes" id="UP000594834">
    <property type="component" value="Chromosome"/>
</dbReference>
<evidence type="ECO:0000313" key="7">
    <source>
        <dbReference type="Proteomes" id="UP000594834"/>
    </source>
</evidence>
<dbReference type="EMBL" id="CP065728">
    <property type="protein sequence ID" value="QPT44764.1"/>
    <property type="molecule type" value="Genomic_DNA"/>
</dbReference>
<dbReference type="Pfam" id="PF18845">
    <property type="entry name" value="baeRF_family3"/>
    <property type="match status" value="1"/>
</dbReference>
<name>A0A1B8PJS3_MORNO</name>
<reference evidence="4 7" key="3">
    <citation type="submission" date="2020-12" db="EMBL/GenBank/DDBJ databases">
        <title>FDA dAtabase for Regulatory Grade micrObial Sequences (FDA-ARGOS): Supporting development and validation of Infectious Disease Dx tests.</title>
        <authorList>
            <person name="Sproer C."/>
            <person name="Gronow S."/>
            <person name="Severitt S."/>
            <person name="Schroder I."/>
            <person name="Tallon L."/>
            <person name="Sadzewicz L."/>
            <person name="Zhao X."/>
            <person name="Boylan J."/>
            <person name="Ott S."/>
            <person name="Bowen H."/>
            <person name="Vavikolanu K."/>
            <person name="Mehta A."/>
            <person name="Aluvathingal J."/>
            <person name="Nadendla S."/>
            <person name="Lowell S."/>
            <person name="Myers T."/>
            <person name="Yan Y."/>
            <person name="Sichtig H."/>
        </authorList>
    </citation>
    <scope>NUCLEOTIDE SEQUENCE [LARGE SCALE GENOMIC DNA]</scope>
    <source>
        <strain evidence="4 7">FDAARGOS_869</strain>
    </source>
</reference>
<evidence type="ECO:0000313" key="2">
    <source>
        <dbReference type="EMBL" id="OBX50832.1"/>
    </source>
</evidence>
<dbReference type="OrthoDB" id="4393931at2"/>
<reference evidence="3 5" key="1">
    <citation type="submission" date="2016-05" db="EMBL/GenBank/DDBJ databases">
        <title>Draft genome sequence of Moraxella nonliquefaciens CCUG 348T.</title>
        <authorList>
            <person name="Salva-Serra F."/>
            <person name="Engstrom-Jakobsson H."/>
            <person name="Thorell K."/>
            <person name="Gonzales-Siles L."/>
            <person name="Karlsson R."/>
            <person name="Boulund F."/>
            <person name="Engstrand L."/>
            <person name="Kristiansson E."/>
            <person name="Moore E."/>
        </authorList>
    </citation>
    <scope>NUCLEOTIDE SEQUENCE [LARGE SCALE GENOMIC DNA]</scope>
    <source>
        <strain evidence="3 5">CCUG 348</strain>
    </source>
</reference>
<dbReference type="Proteomes" id="UP000092671">
    <property type="component" value="Unassembled WGS sequence"/>
</dbReference>
<evidence type="ECO:0000256" key="1">
    <source>
        <dbReference type="SAM" id="MobiDB-lite"/>
    </source>
</evidence>
<feature type="compositionally biased region" description="Polar residues" evidence="1">
    <location>
        <begin position="154"/>
        <end position="171"/>
    </location>
</feature>
<evidence type="ECO:0000313" key="4">
    <source>
        <dbReference type="EMBL" id="QPT44764.1"/>
    </source>
</evidence>
<proteinExistence type="predicted"/>
<evidence type="ECO:0000313" key="6">
    <source>
        <dbReference type="Proteomes" id="UP000092671"/>
    </source>
</evidence>
<evidence type="ECO:0000313" key="5">
    <source>
        <dbReference type="Proteomes" id="UP000092575"/>
    </source>
</evidence>
<dbReference type="Proteomes" id="UP000092575">
    <property type="component" value="Unassembled WGS sequence"/>
</dbReference>
<evidence type="ECO:0000313" key="3">
    <source>
        <dbReference type="EMBL" id="OBX84079.1"/>
    </source>
</evidence>
<dbReference type="RefSeq" id="WP_066893087.1">
    <property type="nucleotide sequence ID" value="NZ_CP065728.1"/>
</dbReference>
<accession>A0A1B8PJS3</accession>
<gene>
    <name evidence="3" type="ORF">A7456_03175</name>
    <name evidence="2" type="ORF">A9Z60_02775</name>
    <name evidence="4" type="ORF">I6G26_01600</name>
</gene>
<reference evidence="2 6" key="2">
    <citation type="submission" date="2016-06" db="EMBL/GenBank/DDBJ databases">
        <title>Draft genome of Moraxella nonliquefaciens CCUG 60284.</title>
        <authorList>
            <person name="Salva-Serra F."/>
            <person name="Engstrom-Jakobsson H."/>
            <person name="Thorell K."/>
            <person name="Gonzales-Siles L."/>
            <person name="Karlsson R."/>
            <person name="Boulund F."/>
            <person name="Engstrand L."/>
            <person name="Kristiansson E."/>
            <person name="Moore E."/>
        </authorList>
    </citation>
    <scope>NUCLEOTIDE SEQUENCE [LARGE SCALE GENOMIC DNA]</scope>
    <source>
        <strain evidence="2 6">CCUG 60284</strain>
    </source>
</reference>
<dbReference type="InterPro" id="IPR041289">
    <property type="entry name" value="Bact_RF_family3"/>
</dbReference>
<dbReference type="EMBL" id="LXTW01000023">
    <property type="protein sequence ID" value="OBX84079.1"/>
    <property type="molecule type" value="Genomic_DNA"/>
</dbReference>
<sequence length="369" mass="41412">MKATLKSLKTTRGNPAVSIFVKTHRTHPENEQDSIALKNQLKVAEDRITNEHDKRTSDKILELIHAKTDELDHNYNLDTLAIFANENEAQVLRLPFDAKERVILGEKFATRDLVRDMSEAVHYYVLVITSEHARLIEAINDRVVKEIGGESERQSQMSELTFPINNTSLPTGSKADRTGSSDDDSYLKEFMNRVDKSMQEFRNIDPLPVILVGDSRTLGFYEQVVDNDSFIIGKVEHLPNLKDGRAEEIVAGVQEVVETQRATRYETAQGELEKARNEKMVRTDLQQIYRSAVEGNAVKLLVRQGHIVPATIDESALTLLVADDATAEGVTDDAVSEIIEIVSHNGGEVVFVPKDSMDEKEPIALITRY</sequence>